<dbReference type="Pfam" id="PF00069">
    <property type="entry name" value="Pkinase"/>
    <property type="match status" value="1"/>
</dbReference>
<proteinExistence type="predicted"/>
<feature type="compositionally biased region" description="Polar residues" evidence="1">
    <location>
        <begin position="330"/>
        <end position="347"/>
    </location>
</feature>
<dbReference type="GO" id="GO:0004674">
    <property type="term" value="F:protein serine/threonine kinase activity"/>
    <property type="evidence" value="ECO:0007669"/>
    <property type="project" value="TreeGrafter"/>
</dbReference>
<feature type="compositionally biased region" description="Basic and acidic residues" evidence="1">
    <location>
        <begin position="369"/>
        <end position="384"/>
    </location>
</feature>
<dbReference type="EMBL" id="SGPM01000238">
    <property type="protein sequence ID" value="THH27608.1"/>
    <property type="molecule type" value="Genomic_DNA"/>
</dbReference>
<dbReference type="AlphaFoldDB" id="A0A4S4MQP9"/>
<feature type="region of interest" description="Disordered" evidence="1">
    <location>
        <begin position="295"/>
        <end position="390"/>
    </location>
</feature>
<comment type="caution">
    <text evidence="3">The sequence shown here is derived from an EMBL/GenBank/DDBJ whole genome shotgun (WGS) entry which is preliminary data.</text>
</comment>
<dbReference type="GO" id="GO:0005524">
    <property type="term" value="F:ATP binding"/>
    <property type="evidence" value="ECO:0007669"/>
    <property type="project" value="InterPro"/>
</dbReference>
<dbReference type="PROSITE" id="PS50011">
    <property type="entry name" value="PROTEIN_KINASE_DOM"/>
    <property type="match status" value="1"/>
</dbReference>
<feature type="compositionally biased region" description="Basic and acidic residues" evidence="1">
    <location>
        <begin position="118"/>
        <end position="130"/>
    </location>
</feature>
<dbReference type="Proteomes" id="UP000308730">
    <property type="component" value="Unassembled WGS sequence"/>
</dbReference>
<protein>
    <recommendedName>
        <fullName evidence="2">Protein kinase domain-containing protein</fullName>
    </recommendedName>
</protein>
<dbReference type="SUPFAM" id="SSF56112">
    <property type="entry name" value="Protein kinase-like (PK-like)"/>
    <property type="match status" value="1"/>
</dbReference>
<dbReference type="InterPro" id="IPR008271">
    <property type="entry name" value="Ser/Thr_kinase_AS"/>
</dbReference>
<dbReference type="PANTHER" id="PTHR44167">
    <property type="entry name" value="OVARIAN-SPECIFIC SERINE/THREONINE-PROTEIN KINASE LOK-RELATED"/>
    <property type="match status" value="1"/>
</dbReference>
<dbReference type="PANTHER" id="PTHR44167:SF24">
    <property type="entry name" value="SERINE_THREONINE-PROTEIN KINASE CHK2"/>
    <property type="match status" value="1"/>
</dbReference>
<evidence type="ECO:0000313" key="4">
    <source>
        <dbReference type="Proteomes" id="UP000308730"/>
    </source>
</evidence>
<dbReference type="GO" id="GO:0044773">
    <property type="term" value="P:mitotic DNA damage checkpoint signaling"/>
    <property type="evidence" value="ECO:0007669"/>
    <property type="project" value="TreeGrafter"/>
</dbReference>
<gene>
    <name evidence="3" type="ORF">EUX98_g6582</name>
</gene>
<organism evidence="3 4">
    <name type="scientific">Antrodiella citrinella</name>
    <dbReference type="NCBI Taxonomy" id="2447956"/>
    <lineage>
        <taxon>Eukaryota</taxon>
        <taxon>Fungi</taxon>
        <taxon>Dikarya</taxon>
        <taxon>Basidiomycota</taxon>
        <taxon>Agaricomycotina</taxon>
        <taxon>Agaricomycetes</taxon>
        <taxon>Polyporales</taxon>
        <taxon>Steccherinaceae</taxon>
        <taxon>Antrodiella</taxon>
    </lineage>
</organism>
<evidence type="ECO:0000259" key="2">
    <source>
        <dbReference type="PROSITE" id="PS50011"/>
    </source>
</evidence>
<accession>A0A4S4MQP9</accession>
<feature type="compositionally biased region" description="Low complexity" evidence="1">
    <location>
        <begin position="359"/>
        <end position="368"/>
    </location>
</feature>
<feature type="compositionally biased region" description="Low complexity" evidence="1">
    <location>
        <begin position="317"/>
        <end position="326"/>
    </location>
</feature>
<keyword evidence="4" id="KW-1185">Reference proteome</keyword>
<dbReference type="CDD" id="cd00180">
    <property type="entry name" value="PKc"/>
    <property type="match status" value="1"/>
</dbReference>
<dbReference type="PROSITE" id="PS00108">
    <property type="entry name" value="PROTEIN_KINASE_ST"/>
    <property type="match status" value="1"/>
</dbReference>
<sequence>MADWHHTLSSGTATKVSAPSFLQTAALYLFLAIGSIFGGIDPDVSYILALYIHGHLGVHSPMVPGETAVTFEPLRRRRCLRTQPVRRYTQSMVPDHRVRFQDEMSVEGPVSVYQEPQLSEHFHRDHDRRPTRSSSGVEPPNPRTRADERINHATVPDDGVLHNGDSLCACGHHHARQEPPAMTRSPTAQYYHVAVPPRAMAPPTGGYSVPPYYSVAFPQGYGVDAGSLGMPPPTGHRVPQYYQVAVPPPAMGPHFSGYPVPHYYPVAAPQGDAIHASAGYHGHSAPQHGIDVDAAHIHPVGTGGPDGAHADHHHGHPGAQAASQGHLSSLAASNHEQPSDSPFTGPSNPGREQAGSIGPRSPRTSPRNPSRDPRVDHPDDESLGRDAGSTSQKVWFLDARTSVLVNGQDITALRFIADTNVGCVIETKHSSFGVTATKILSKAKHQGYHREALVVEHVALRMISRTTIIDTHLVPLLQSWEDEHSVYFVMPLYQCTLKEHLEIVGHLHLNLDVKGFAAQLASALQSLSQLGIVHHDIKLENIFMDDSEMGTLFLGGFDSCYVKPLSDAPPDDGRIIIRRLRGTAGYLSPEKLFQDPVELVDSHLDDASVDMWSLGIVYWQLMADSATSRAALMQKLVAIEAENHSKAQPTHKPGPRYILRMRNMIEESKLTAAQRIILHDMLCVDSTERLKVNDLMMRTEYLGNVELALTRRQPPWTLPQPNLRVGLEQAPSYPDSMLTGDEFGHRFISDYLRAD</sequence>
<dbReference type="InterPro" id="IPR000719">
    <property type="entry name" value="Prot_kinase_dom"/>
</dbReference>
<feature type="region of interest" description="Disordered" evidence="1">
    <location>
        <begin position="115"/>
        <end position="158"/>
    </location>
</feature>
<reference evidence="3 4" key="1">
    <citation type="submission" date="2019-02" db="EMBL/GenBank/DDBJ databases">
        <title>Genome sequencing of the rare red list fungi Antrodiella citrinella (Flaviporus citrinellus).</title>
        <authorList>
            <person name="Buettner E."/>
            <person name="Kellner H."/>
        </authorList>
    </citation>
    <scope>NUCLEOTIDE SEQUENCE [LARGE SCALE GENOMIC DNA]</scope>
    <source>
        <strain evidence="3 4">DSM 108506</strain>
    </source>
</reference>
<dbReference type="SMART" id="SM00220">
    <property type="entry name" value="S_TKc"/>
    <property type="match status" value="1"/>
</dbReference>
<dbReference type="OrthoDB" id="193860at2759"/>
<evidence type="ECO:0000313" key="3">
    <source>
        <dbReference type="EMBL" id="THH27608.1"/>
    </source>
</evidence>
<feature type="domain" description="Protein kinase" evidence="2">
    <location>
        <begin position="410"/>
        <end position="702"/>
    </location>
</feature>
<name>A0A4S4MQP9_9APHY</name>
<dbReference type="GO" id="GO:0005634">
    <property type="term" value="C:nucleus"/>
    <property type="evidence" value="ECO:0007669"/>
    <property type="project" value="TreeGrafter"/>
</dbReference>
<evidence type="ECO:0000256" key="1">
    <source>
        <dbReference type="SAM" id="MobiDB-lite"/>
    </source>
</evidence>
<dbReference type="InterPro" id="IPR011009">
    <property type="entry name" value="Kinase-like_dom_sf"/>
</dbReference>
<dbReference type="Gene3D" id="1.10.510.10">
    <property type="entry name" value="Transferase(Phosphotransferase) domain 1"/>
    <property type="match status" value="1"/>
</dbReference>